<proteinExistence type="predicted"/>
<evidence type="ECO:0000313" key="2">
    <source>
        <dbReference type="Proteomes" id="UP000886523"/>
    </source>
</evidence>
<dbReference type="EMBL" id="MU128958">
    <property type="protein sequence ID" value="KAF9514697.1"/>
    <property type="molecule type" value="Genomic_DNA"/>
</dbReference>
<accession>A0A9P6AZR4</accession>
<name>A0A9P6AZR4_9AGAM</name>
<comment type="caution">
    <text evidence="1">The sequence shown here is derived from an EMBL/GenBank/DDBJ whole genome shotgun (WGS) entry which is preliminary data.</text>
</comment>
<keyword evidence="2" id="KW-1185">Reference proteome</keyword>
<gene>
    <name evidence="1" type="ORF">BS47DRAFT_857043</name>
</gene>
<dbReference type="Proteomes" id="UP000886523">
    <property type="component" value="Unassembled WGS sequence"/>
</dbReference>
<reference evidence="1" key="1">
    <citation type="journal article" date="2020" name="Nat. Commun.">
        <title>Large-scale genome sequencing of mycorrhizal fungi provides insights into the early evolution of symbiotic traits.</title>
        <authorList>
            <person name="Miyauchi S."/>
            <person name="Kiss E."/>
            <person name="Kuo A."/>
            <person name="Drula E."/>
            <person name="Kohler A."/>
            <person name="Sanchez-Garcia M."/>
            <person name="Morin E."/>
            <person name="Andreopoulos B."/>
            <person name="Barry K.W."/>
            <person name="Bonito G."/>
            <person name="Buee M."/>
            <person name="Carver A."/>
            <person name="Chen C."/>
            <person name="Cichocki N."/>
            <person name="Clum A."/>
            <person name="Culley D."/>
            <person name="Crous P.W."/>
            <person name="Fauchery L."/>
            <person name="Girlanda M."/>
            <person name="Hayes R.D."/>
            <person name="Keri Z."/>
            <person name="LaButti K."/>
            <person name="Lipzen A."/>
            <person name="Lombard V."/>
            <person name="Magnuson J."/>
            <person name="Maillard F."/>
            <person name="Murat C."/>
            <person name="Nolan M."/>
            <person name="Ohm R.A."/>
            <person name="Pangilinan J."/>
            <person name="Pereira M.F."/>
            <person name="Perotto S."/>
            <person name="Peter M."/>
            <person name="Pfister S."/>
            <person name="Riley R."/>
            <person name="Sitrit Y."/>
            <person name="Stielow J.B."/>
            <person name="Szollosi G."/>
            <person name="Zifcakova L."/>
            <person name="Stursova M."/>
            <person name="Spatafora J.W."/>
            <person name="Tedersoo L."/>
            <person name="Vaario L.M."/>
            <person name="Yamada A."/>
            <person name="Yan M."/>
            <person name="Wang P."/>
            <person name="Xu J."/>
            <person name="Bruns T."/>
            <person name="Baldrian P."/>
            <person name="Vilgalys R."/>
            <person name="Dunand C."/>
            <person name="Henrissat B."/>
            <person name="Grigoriev I.V."/>
            <person name="Hibbett D."/>
            <person name="Nagy L.G."/>
            <person name="Martin F.M."/>
        </authorList>
    </citation>
    <scope>NUCLEOTIDE SEQUENCE</scope>
    <source>
        <strain evidence="1">UP504</strain>
    </source>
</reference>
<organism evidence="1 2">
    <name type="scientific">Hydnum rufescens UP504</name>
    <dbReference type="NCBI Taxonomy" id="1448309"/>
    <lineage>
        <taxon>Eukaryota</taxon>
        <taxon>Fungi</taxon>
        <taxon>Dikarya</taxon>
        <taxon>Basidiomycota</taxon>
        <taxon>Agaricomycotina</taxon>
        <taxon>Agaricomycetes</taxon>
        <taxon>Cantharellales</taxon>
        <taxon>Hydnaceae</taxon>
        <taxon>Hydnum</taxon>
    </lineage>
</organism>
<protein>
    <submittedName>
        <fullName evidence="1">Uncharacterized protein</fullName>
    </submittedName>
</protein>
<sequence>MNCAVVHDINTTSENLPFMPFLLLKCMTILLPIWGHPCLYLRVPVLWGNLYLHLGSTFYLCL</sequence>
<dbReference type="AlphaFoldDB" id="A0A9P6AZR4"/>
<evidence type="ECO:0000313" key="1">
    <source>
        <dbReference type="EMBL" id="KAF9514697.1"/>
    </source>
</evidence>